<keyword evidence="12" id="KW-0010">Activator</keyword>
<dbReference type="InterPro" id="IPR013655">
    <property type="entry name" value="PAS_fold_3"/>
</dbReference>
<feature type="compositionally biased region" description="Gly residues" evidence="16">
    <location>
        <begin position="913"/>
        <end position="928"/>
    </location>
</feature>
<keyword evidence="3" id="KW-0285">Flavoprotein</keyword>
<dbReference type="NCBIfam" id="TIGR00229">
    <property type="entry name" value="sensory_box"/>
    <property type="match status" value="1"/>
</dbReference>
<dbReference type="InterPro" id="IPR013088">
    <property type="entry name" value="Znf_NHR/GATA"/>
</dbReference>
<feature type="compositionally biased region" description="Basic residues" evidence="16">
    <location>
        <begin position="903"/>
        <end position="912"/>
    </location>
</feature>
<keyword evidence="20" id="KW-1185">Reference proteome</keyword>
<evidence type="ECO:0000256" key="13">
    <source>
        <dbReference type="ARBA" id="ARBA00023163"/>
    </source>
</evidence>
<evidence type="ECO:0000256" key="4">
    <source>
        <dbReference type="ARBA" id="ARBA00022643"/>
    </source>
</evidence>
<dbReference type="AlphaFoldDB" id="A0AAN6Q1B1"/>
<evidence type="ECO:0008006" key="21">
    <source>
        <dbReference type="Google" id="ProtNLM"/>
    </source>
</evidence>
<keyword evidence="9" id="KW-0157">Chromophore</keyword>
<dbReference type="GO" id="GO:0009881">
    <property type="term" value="F:photoreceptor activity"/>
    <property type="evidence" value="ECO:0007669"/>
    <property type="project" value="UniProtKB-KW"/>
</dbReference>
<evidence type="ECO:0000256" key="5">
    <source>
        <dbReference type="ARBA" id="ARBA00022723"/>
    </source>
</evidence>
<feature type="domain" description="PAS" evidence="17">
    <location>
        <begin position="369"/>
        <end position="391"/>
    </location>
</feature>
<dbReference type="GO" id="GO:0008270">
    <property type="term" value="F:zinc ion binding"/>
    <property type="evidence" value="ECO:0007669"/>
    <property type="project" value="UniProtKB-KW"/>
</dbReference>
<dbReference type="EMBL" id="MU863645">
    <property type="protein sequence ID" value="KAK4099875.1"/>
    <property type="molecule type" value="Genomic_DNA"/>
</dbReference>
<feature type="compositionally biased region" description="Low complexity" evidence="16">
    <location>
        <begin position="298"/>
        <end position="316"/>
    </location>
</feature>
<dbReference type="Gene3D" id="3.30.50.10">
    <property type="entry name" value="Erythroid Transcription Factor GATA-1, subunit A"/>
    <property type="match status" value="1"/>
</dbReference>
<reference evidence="19" key="2">
    <citation type="submission" date="2023-05" db="EMBL/GenBank/DDBJ databases">
        <authorList>
            <consortium name="Lawrence Berkeley National Laboratory"/>
            <person name="Steindorff A."/>
            <person name="Hensen N."/>
            <person name="Bonometti L."/>
            <person name="Westerberg I."/>
            <person name="Brannstrom I.O."/>
            <person name="Guillou S."/>
            <person name="Cros-Aarteil S."/>
            <person name="Calhoun S."/>
            <person name="Haridas S."/>
            <person name="Kuo A."/>
            <person name="Mondo S."/>
            <person name="Pangilinan J."/>
            <person name="Riley R."/>
            <person name="Labutti K."/>
            <person name="Andreopoulos B."/>
            <person name="Lipzen A."/>
            <person name="Chen C."/>
            <person name="Yanf M."/>
            <person name="Daum C."/>
            <person name="Ng V."/>
            <person name="Clum A."/>
            <person name="Ohm R."/>
            <person name="Martin F."/>
            <person name="Silar P."/>
            <person name="Natvig D."/>
            <person name="Lalanne C."/>
            <person name="Gautier V."/>
            <person name="Ament-Velasquez S.L."/>
            <person name="Kruys A."/>
            <person name="Hutchinson M.I."/>
            <person name="Powell A.J."/>
            <person name="Barry K."/>
            <person name="Miller A.N."/>
            <person name="Grigoriev I.V."/>
            <person name="Debuchy R."/>
            <person name="Gladieux P."/>
            <person name="Thoren M.H."/>
            <person name="Johannesson H."/>
        </authorList>
    </citation>
    <scope>NUCLEOTIDE SEQUENCE</scope>
    <source>
        <strain evidence="19">CBS 757.83</strain>
    </source>
</reference>
<feature type="compositionally biased region" description="Polar residues" evidence="16">
    <location>
        <begin position="274"/>
        <end position="289"/>
    </location>
</feature>
<evidence type="ECO:0000313" key="20">
    <source>
        <dbReference type="Proteomes" id="UP001305647"/>
    </source>
</evidence>
<feature type="region of interest" description="Disordered" evidence="16">
    <location>
        <begin position="211"/>
        <end position="322"/>
    </location>
</feature>
<dbReference type="Gene3D" id="3.30.450.20">
    <property type="entry name" value="PAS domain"/>
    <property type="match status" value="3"/>
</dbReference>
<organism evidence="19 20">
    <name type="scientific">Parathielavia hyrcaniae</name>
    <dbReference type="NCBI Taxonomy" id="113614"/>
    <lineage>
        <taxon>Eukaryota</taxon>
        <taxon>Fungi</taxon>
        <taxon>Dikarya</taxon>
        <taxon>Ascomycota</taxon>
        <taxon>Pezizomycotina</taxon>
        <taxon>Sordariomycetes</taxon>
        <taxon>Sordariomycetidae</taxon>
        <taxon>Sordariales</taxon>
        <taxon>Chaetomiaceae</taxon>
        <taxon>Parathielavia</taxon>
    </lineage>
</organism>
<dbReference type="Pfam" id="PF08447">
    <property type="entry name" value="PAS_3"/>
    <property type="match status" value="1"/>
</dbReference>
<evidence type="ECO:0000256" key="10">
    <source>
        <dbReference type="ARBA" id="ARBA00023015"/>
    </source>
</evidence>
<keyword evidence="1" id="KW-0600">Photoreceptor protein</keyword>
<dbReference type="InterPro" id="IPR035965">
    <property type="entry name" value="PAS-like_dom_sf"/>
</dbReference>
<evidence type="ECO:0000259" key="18">
    <source>
        <dbReference type="PROSITE" id="PS50114"/>
    </source>
</evidence>
<reference evidence="19" key="1">
    <citation type="journal article" date="2023" name="Mol. Phylogenet. Evol.">
        <title>Genome-scale phylogeny and comparative genomics of the fungal order Sordariales.</title>
        <authorList>
            <person name="Hensen N."/>
            <person name="Bonometti L."/>
            <person name="Westerberg I."/>
            <person name="Brannstrom I.O."/>
            <person name="Guillou S."/>
            <person name="Cros-Aarteil S."/>
            <person name="Calhoun S."/>
            <person name="Haridas S."/>
            <person name="Kuo A."/>
            <person name="Mondo S."/>
            <person name="Pangilinan J."/>
            <person name="Riley R."/>
            <person name="LaButti K."/>
            <person name="Andreopoulos B."/>
            <person name="Lipzen A."/>
            <person name="Chen C."/>
            <person name="Yan M."/>
            <person name="Daum C."/>
            <person name="Ng V."/>
            <person name="Clum A."/>
            <person name="Steindorff A."/>
            <person name="Ohm R.A."/>
            <person name="Martin F."/>
            <person name="Silar P."/>
            <person name="Natvig D.O."/>
            <person name="Lalanne C."/>
            <person name="Gautier V."/>
            <person name="Ament-Velasquez S.L."/>
            <person name="Kruys A."/>
            <person name="Hutchinson M.I."/>
            <person name="Powell A.J."/>
            <person name="Barry K."/>
            <person name="Miller A.N."/>
            <person name="Grigoriev I.V."/>
            <person name="Debuchy R."/>
            <person name="Gladieux P."/>
            <person name="Hiltunen Thoren M."/>
            <person name="Johannesson H."/>
        </authorList>
    </citation>
    <scope>NUCLEOTIDE SEQUENCE</scope>
    <source>
        <strain evidence="19">CBS 757.83</strain>
    </source>
</reference>
<feature type="region of interest" description="Disordered" evidence="16">
    <location>
        <begin position="967"/>
        <end position="1047"/>
    </location>
</feature>
<feature type="compositionally biased region" description="Polar residues" evidence="16">
    <location>
        <begin position="986"/>
        <end position="1000"/>
    </location>
</feature>
<dbReference type="InterPro" id="IPR000014">
    <property type="entry name" value="PAS"/>
</dbReference>
<evidence type="ECO:0000256" key="16">
    <source>
        <dbReference type="SAM" id="MobiDB-lite"/>
    </source>
</evidence>
<dbReference type="PROSITE" id="PS50112">
    <property type="entry name" value="PAS"/>
    <property type="match status" value="3"/>
</dbReference>
<keyword evidence="5" id="KW-0479">Metal-binding</keyword>
<evidence type="ECO:0000256" key="15">
    <source>
        <dbReference type="PROSITE-ProRule" id="PRU00094"/>
    </source>
</evidence>
<comment type="caution">
    <text evidence="19">The sequence shown here is derived from an EMBL/GenBank/DDBJ whole genome shotgun (WGS) entry which is preliminary data.</text>
</comment>
<gene>
    <name evidence="19" type="ORF">N658DRAFT_428912</name>
</gene>
<evidence type="ECO:0000256" key="8">
    <source>
        <dbReference type="ARBA" id="ARBA00022833"/>
    </source>
</evidence>
<dbReference type="PANTHER" id="PTHR47429:SF7">
    <property type="entry name" value="GATA-FACTOR"/>
    <property type="match status" value="1"/>
</dbReference>
<sequence>MNSNFYSSRLYPADIQAQQWLALQQQDEHQGQDMGMGNAAKFGGLDCASTLSAMDDMSLTREESLDDIIRQNVREFQRRRSITQPYSDSLLPQDVDRRMAMMGFGSANDALHAFSYGYPNDAALAGDSGAFRQQGSLAMPDQTGYATLPPDSAGMGAFCNPDMVPMTGDSASMSLFNSPDLRNQYSSAAMEAGGPDFSMDMGLENNAPRATPMAQYSVGGSGGMMGEAGETMNTNPVRDAPGLTLNTGMGQFPPRMSPLKLEQREPSLPASFHSPASATSRAMSQSSAGPASIGGGTPASTAPATAGPSLPPGLGSRDPKKDAYSKSGFDMLKALFYVATRKNPTIEIGAVDLSCAFVVCDVTLNDCPIIYVSDNFQNLTGYNRHEIMGKNCRFLQSPDGKVEAGTKREFVANDAVFKLKNSVAEHGEIQLSLINYRKGGKPFLNLLTMIPIPWDNSPEIRFIIGFQIDLVECPEAISSQESGGAMQVNYRHQDIGQYFWTPPGSTQWSSESGQTLTVDEVSSLIQQSNPAASAPPASEYHKSSWPKMLLENADDVIHVLSLKGLFLYLSPACKKLLEYDAAELVGSSLSSICHPSDIVPVMRELKEAAQHNPGSVNIAFRIRRKHSGYTWFESHGSLVTDQPGGAGGKGKKFIVLVGRKRPVLSLSRRDVDAHTNGIGGSAGDGSEVWSKISGSGMFLYVSSSVRALLDLDPAELKGRSMQGLMRQESRSEFGRMVEKARKGGGVVAFPHEVLHNRGQFVPAVTVLYPGDGGPRNGGRSSFLIVQTRLTKAAGGRVIAAPGKGHGQQHHGGAAAAAGGYALERVPAEEAVNHPMNGVVATGKLTPSKATTYADSATGGEESVEDDIFAELRTTRCTSWQYELRQMEKMNRLLAEELSQLMANKKKRKRRKGGGPAGGGANGGGGGGGAGVKDCVNCHKRDTPEWRRGPSGNRDLCNSCGLRWAKQTGKVSPRNMSRAGSDAGGSKRSSVSTASTNSPVESSPLRRELSTDAISVASPAGLERGGIVAGDANGASMSGLEMGSIREE</sequence>
<dbReference type="InterPro" id="IPR001610">
    <property type="entry name" value="PAC"/>
</dbReference>
<dbReference type="Proteomes" id="UP001305647">
    <property type="component" value="Unassembled WGS sequence"/>
</dbReference>
<keyword evidence="13" id="KW-0804">Transcription</keyword>
<evidence type="ECO:0000259" key="17">
    <source>
        <dbReference type="PROSITE" id="PS50112"/>
    </source>
</evidence>
<proteinExistence type="predicted"/>
<evidence type="ECO:0000256" key="6">
    <source>
        <dbReference type="ARBA" id="ARBA00022737"/>
    </source>
</evidence>
<keyword evidence="7 15" id="KW-0863">Zinc-finger</keyword>
<keyword evidence="11" id="KW-0238">DNA-binding</keyword>
<dbReference type="SMART" id="SM00086">
    <property type="entry name" value="PAC"/>
    <property type="match status" value="2"/>
</dbReference>
<dbReference type="CDD" id="cd00130">
    <property type="entry name" value="PAS"/>
    <property type="match status" value="3"/>
</dbReference>
<dbReference type="SMART" id="SM00091">
    <property type="entry name" value="PAS"/>
    <property type="match status" value="3"/>
</dbReference>
<feature type="region of interest" description="Disordered" evidence="16">
    <location>
        <begin position="903"/>
        <end position="928"/>
    </location>
</feature>
<dbReference type="PROSITE" id="PS00344">
    <property type="entry name" value="GATA_ZN_FINGER_1"/>
    <property type="match status" value="1"/>
</dbReference>
<dbReference type="SUPFAM" id="SSF55785">
    <property type="entry name" value="PYP-like sensor domain (PAS domain)"/>
    <property type="match status" value="3"/>
</dbReference>
<keyword evidence="8" id="KW-0862">Zinc</keyword>
<keyword evidence="4" id="KW-0288">FMN</keyword>
<evidence type="ECO:0000256" key="9">
    <source>
        <dbReference type="ARBA" id="ARBA00022991"/>
    </source>
</evidence>
<feature type="domain" description="PAS" evidence="17">
    <location>
        <begin position="695"/>
        <end position="744"/>
    </location>
</feature>
<dbReference type="SUPFAM" id="SSF57716">
    <property type="entry name" value="Glucocorticoid receptor-like (DNA-binding domain)"/>
    <property type="match status" value="1"/>
</dbReference>
<protein>
    <recommendedName>
        <fullName evidence="21">White collar 1 protein</fullName>
    </recommendedName>
</protein>
<evidence type="ECO:0000313" key="19">
    <source>
        <dbReference type="EMBL" id="KAK4099875.1"/>
    </source>
</evidence>
<dbReference type="GO" id="GO:0043565">
    <property type="term" value="F:sequence-specific DNA binding"/>
    <property type="evidence" value="ECO:0007669"/>
    <property type="project" value="InterPro"/>
</dbReference>
<dbReference type="PANTHER" id="PTHR47429">
    <property type="entry name" value="PROTEIN TWIN LOV 1"/>
    <property type="match status" value="1"/>
</dbReference>
<dbReference type="FunFam" id="3.30.450.20:FF:000064">
    <property type="entry name" value="Vivid PAS protein VVD"/>
    <property type="match status" value="1"/>
</dbReference>
<name>A0AAN6Q1B1_9PEZI</name>
<feature type="domain" description="PAS" evidence="17">
    <location>
        <begin position="542"/>
        <end position="612"/>
    </location>
</feature>
<evidence type="ECO:0000256" key="12">
    <source>
        <dbReference type="ARBA" id="ARBA00023159"/>
    </source>
</evidence>
<dbReference type="GO" id="GO:0006355">
    <property type="term" value="P:regulation of DNA-templated transcription"/>
    <property type="evidence" value="ECO:0007669"/>
    <property type="project" value="InterPro"/>
</dbReference>
<keyword evidence="10" id="KW-0805">Transcription regulation</keyword>
<evidence type="ECO:0000256" key="1">
    <source>
        <dbReference type="ARBA" id="ARBA00022543"/>
    </source>
</evidence>
<evidence type="ECO:0000256" key="3">
    <source>
        <dbReference type="ARBA" id="ARBA00022630"/>
    </source>
</evidence>
<evidence type="ECO:0000256" key="11">
    <source>
        <dbReference type="ARBA" id="ARBA00023125"/>
    </source>
</evidence>
<dbReference type="SMART" id="SM00401">
    <property type="entry name" value="ZnF_GATA"/>
    <property type="match status" value="1"/>
</dbReference>
<evidence type="ECO:0000256" key="14">
    <source>
        <dbReference type="ARBA" id="ARBA00023170"/>
    </source>
</evidence>
<keyword evidence="2" id="KW-0716">Sensory transduction</keyword>
<dbReference type="InterPro" id="IPR000679">
    <property type="entry name" value="Znf_GATA"/>
</dbReference>
<evidence type="ECO:0000256" key="2">
    <source>
        <dbReference type="ARBA" id="ARBA00022606"/>
    </source>
</evidence>
<feature type="domain" description="GATA-type" evidence="18">
    <location>
        <begin position="932"/>
        <end position="961"/>
    </location>
</feature>
<evidence type="ECO:0000256" key="7">
    <source>
        <dbReference type="ARBA" id="ARBA00022771"/>
    </source>
</evidence>
<accession>A0AAN6Q1B1</accession>
<dbReference type="GO" id="GO:0005634">
    <property type="term" value="C:nucleus"/>
    <property type="evidence" value="ECO:0007669"/>
    <property type="project" value="TreeGrafter"/>
</dbReference>
<dbReference type="CDD" id="cd00202">
    <property type="entry name" value="ZnF_GATA"/>
    <property type="match status" value="1"/>
</dbReference>
<keyword evidence="6" id="KW-0677">Repeat</keyword>
<dbReference type="Pfam" id="PF00320">
    <property type="entry name" value="GATA"/>
    <property type="match status" value="1"/>
</dbReference>
<keyword evidence="14" id="KW-0675">Receptor</keyword>
<dbReference type="PROSITE" id="PS50114">
    <property type="entry name" value="GATA_ZN_FINGER_2"/>
    <property type="match status" value="1"/>
</dbReference>
<dbReference type="Pfam" id="PF13426">
    <property type="entry name" value="PAS_9"/>
    <property type="match status" value="2"/>
</dbReference>